<dbReference type="PANTHER" id="PTHR48050">
    <property type="entry name" value="STEROL 3-BETA-GLUCOSYLTRANSFERASE"/>
    <property type="match status" value="1"/>
</dbReference>
<dbReference type="Proteomes" id="UP000013783">
    <property type="component" value="Unassembled WGS sequence"/>
</dbReference>
<name>R2QJZ9_9ENTE</name>
<evidence type="ECO:0000313" key="2">
    <source>
        <dbReference type="EMBL" id="EOH71985.1"/>
    </source>
</evidence>
<dbReference type="Pfam" id="PF06722">
    <property type="entry name" value="EryCIII-like_C"/>
    <property type="match status" value="1"/>
</dbReference>
<proteinExistence type="predicted"/>
<dbReference type="OrthoDB" id="3416605at2"/>
<evidence type="ECO:0000313" key="4">
    <source>
        <dbReference type="Proteomes" id="UP000013783"/>
    </source>
</evidence>
<dbReference type="InterPro" id="IPR050426">
    <property type="entry name" value="Glycosyltransferase_28"/>
</dbReference>
<dbReference type="Gene3D" id="3.40.50.2000">
    <property type="entry name" value="Glycogen Phosphorylase B"/>
    <property type="match status" value="2"/>
</dbReference>
<sequence length="409" mass="45772">MKTILFAPATFNLAETTRMLEIAKQLRQDHHCAFCGFSEKYLDLIKAQNFAVYLLSPKLTPQQEDSIMKFDQGKSLKNPFTTKMVAERVESELALIKELAPQVIVTGSNVTIFMSARISKIPLVYVKPVAMSRPHFNNAASCALPSQLNKPYLPANTLWKAFLGVAKHLTWKPAAFKKVARGYQLELPKYTIDMLDGDLNLITTHPAFTAELDFPVNYQSVGPIFAHLPYTIPDAVLQVIKEARKKKKLVVYFVMGSSGNRSLIKKVLSYFENTTIEVIAPIKNYLQVDHSASNIHVFDWLPALEVSELVDFSVIHGGEGTVQTACSSGKPFIGIGLQYEQEVNVAYCEKFGNALALSPSKVSAQTLDKGIEILQTPEMYEKAEEMRELMRKTNGTKNAAEIIERQYLE</sequence>
<feature type="domain" description="Erythromycin biosynthesis protein CIII-like C-terminal" evidence="1">
    <location>
        <begin position="277"/>
        <end position="390"/>
    </location>
</feature>
<dbReference type="EMBL" id="AJAK01000031">
    <property type="protein sequence ID" value="EOH71985.1"/>
    <property type="molecule type" value="Genomic_DNA"/>
</dbReference>
<dbReference type="AlphaFoldDB" id="R2QJZ9"/>
<protein>
    <recommendedName>
        <fullName evidence="1">Erythromycin biosynthesis protein CIII-like C-terminal domain-containing protein</fullName>
    </recommendedName>
</protein>
<dbReference type="InterPro" id="IPR010610">
    <property type="entry name" value="EryCIII-like_C"/>
</dbReference>
<comment type="caution">
    <text evidence="2">The sequence shown here is derived from an EMBL/GenBank/DDBJ whole genome shotgun (WGS) entry which is preliminary data.</text>
</comment>
<accession>R2QJZ9</accession>
<evidence type="ECO:0000259" key="1">
    <source>
        <dbReference type="Pfam" id="PF06722"/>
    </source>
</evidence>
<reference evidence="3 5" key="2">
    <citation type="submission" date="2013-03" db="EMBL/GenBank/DDBJ databases">
        <title>The Genome Sequence of Enterococcus malodoratus ATCC_43197 (PacBio/Illumina hybrid assembly).</title>
        <authorList>
            <consortium name="The Broad Institute Genomics Platform"/>
            <consortium name="The Broad Institute Genome Sequencing Center for Infectious Disease"/>
            <person name="Earl A."/>
            <person name="Russ C."/>
            <person name="Gilmore M."/>
            <person name="Surin D."/>
            <person name="Walker B."/>
            <person name="Young S."/>
            <person name="Zeng Q."/>
            <person name="Gargeya S."/>
            <person name="Fitzgerald M."/>
            <person name="Haas B."/>
            <person name="Abouelleil A."/>
            <person name="Allen A.W."/>
            <person name="Alvarado L."/>
            <person name="Arachchi H.M."/>
            <person name="Berlin A.M."/>
            <person name="Chapman S.B."/>
            <person name="Gainer-Dewar J."/>
            <person name="Goldberg J."/>
            <person name="Griggs A."/>
            <person name="Gujja S."/>
            <person name="Hansen M."/>
            <person name="Howarth C."/>
            <person name="Imamovic A."/>
            <person name="Ireland A."/>
            <person name="Larimer J."/>
            <person name="McCowan C."/>
            <person name="Murphy C."/>
            <person name="Pearson M."/>
            <person name="Poon T.W."/>
            <person name="Priest M."/>
            <person name="Roberts A."/>
            <person name="Saif S."/>
            <person name="Shea T."/>
            <person name="Sisk P."/>
            <person name="Sykes S."/>
            <person name="Wortman J."/>
            <person name="Nusbaum C."/>
            <person name="Birren B."/>
        </authorList>
    </citation>
    <scope>NUCLEOTIDE SEQUENCE [LARGE SCALE GENOMIC DNA]</scope>
    <source>
        <strain evidence="3 5">ATCC 43197</strain>
    </source>
</reference>
<evidence type="ECO:0000313" key="3">
    <source>
        <dbReference type="EMBL" id="EOT69991.1"/>
    </source>
</evidence>
<reference evidence="2 4" key="1">
    <citation type="submission" date="2013-02" db="EMBL/GenBank/DDBJ databases">
        <title>The Genome Sequence of Enterococcus malodoratus ATCC_43197.</title>
        <authorList>
            <consortium name="The Broad Institute Genome Sequencing Platform"/>
            <consortium name="The Broad Institute Genome Sequencing Center for Infectious Disease"/>
            <person name="Earl A.M."/>
            <person name="Gilmore M.S."/>
            <person name="Lebreton F."/>
            <person name="Walker B."/>
            <person name="Young S.K."/>
            <person name="Zeng Q."/>
            <person name="Gargeya S."/>
            <person name="Fitzgerald M."/>
            <person name="Haas B."/>
            <person name="Abouelleil A."/>
            <person name="Alvarado L."/>
            <person name="Arachchi H.M."/>
            <person name="Berlin A.M."/>
            <person name="Chapman S.B."/>
            <person name="Dewar J."/>
            <person name="Goldberg J."/>
            <person name="Griggs A."/>
            <person name="Gujja S."/>
            <person name="Hansen M."/>
            <person name="Howarth C."/>
            <person name="Imamovic A."/>
            <person name="Larimer J."/>
            <person name="McCowan C."/>
            <person name="Murphy C."/>
            <person name="Neiman D."/>
            <person name="Pearson M."/>
            <person name="Priest M."/>
            <person name="Roberts A."/>
            <person name="Saif S."/>
            <person name="Shea T."/>
            <person name="Sisk P."/>
            <person name="Sykes S."/>
            <person name="Wortman J."/>
            <person name="Nusbaum C."/>
            <person name="Birren B."/>
        </authorList>
    </citation>
    <scope>NUCLEOTIDE SEQUENCE [LARGE SCALE GENOMIC DNA]</scope>
    <source>
        <strain evidence="2 4">ATCC 43197</strain>
    </source>
</reference>
<dbReference type="STRING" id="71451.RV07_GL000468"/>
<dbReference type="PANTHER" id="PTHR48050:SF13">
    <property type="entry name" value="STEROL 3-BETA-GLUCOSYLTRANSFERASE UGT80A2"/>
    <property type="match status" value="1"/>
</dbReference>
<dbReference type="Proteomes" id="UP000014148">
    <property type="component" value="Unassembled WGS sequence"/>
</dbReference>
<dbReference type="eggNOG" id="COG1819">
    <property type="taxonomic scope" value="Bacteria"/>
</dbReference>
<organism evidence="2 4">
    <name type="scientific">Enterococcus malodoratus ATCC 43197</name>
    <dbReference type="NCBI Taxonomy" id="1158601"/>
    <lineage>
        <taxon>Bacteria</taxon>
        <taxon>Bacillati</taxon>
        <taxon>Bacillota</taxon>
        <taxon>Bacilli</taxon>
        <taxon>Lactobacillales</taxon>
        <taxon>Enterococcaceae</taxon>
        <taxon>Enterococcus</taxon>
    </lineage>
</organism>
<dbReference type="SUPFAM" id="SSF53756">
    <property type="entry name" value="UDP-Glycosyltransferase/glycogen phosphorylase"/>
    <property type="match status" value="1"/>
</dbReference>
<dbReference type="RefSeq" id="WP_010743040.1">
    <property type="nucleotide sequence ID" value="NZ_KB946253.1"/>
</dbReference>
<keyword evidence="5" id="KW-1185">Reference proteome</keyword>
<dbReference type="EMBL" id="ASWA01000002">
    <property type="protein sequence ID" value="EOT69991.1"/>
    <property type="molecule type" value="Genomic_DNA"/>
</dbReference>
<gene>
    <name evidence="3" type="ORF">I585_01470</name>
    <name evidence="2" type="ORF">UAI_04269</name>
</gene>
<evidence type="ECO:0000313" key="5">
    <source>
        <dbReference type="Proteomes" id="UP000014148"/>
    </source>
</evidence>
<dbReference type="PATRIC" id="fig|1158601.3.peg.4237"/>
<dbReference type="GO" id="GO:0016757">
    <property type="term" value="F:glycosyltransferase activity"/>
    <property type="evidence" value="ECO:0007669"/>
    <property type="project" value="UniProtKB-ARBA"/>
</dbReference>